<accession>A0AAV2CEM3</accession>
<protein>
    <submittedName>
        <fullName evidence="2">Uncharacterized protein</fullName>
    </submittedName>
</protein>
<organism evidence="2 3">
    <name type="scientific">Linum trigynum</name>
    <dbReference type="NCBI Taxonomy" id="586398"/>
    <lineage>
        <taxon>Eukaryota</taxon>
        <taxon>Viridiplantae</taxon>
        <taxon>Streptophyta</taxon>
        <taxon>Embryophyta</taxon>
        <taxon>Tracheophyta</taxon>
        <taxon>Spermatophyta</taxon>
        <taxon>Magnoliopsida</taxon>
        <taxon>eudicotyledons</taxon>
        <taxon>Gunneridae</taxon>
        <taxon>Pentapetalae</taxon>
        <taxon>rosids</taxon>
        <taxon>fabids</taxon>
        <taxon>Malpighiales</taxon>
        <taxon>Linaceae</taxon>
        <taxon>Linum</taxon>
    </lineage>
</organism>
<proteinExistence type="predicted"/>
<sequence length="100" mass="11479">MLQNRNPKLMHLPKLAWEPVRRNLVPFLSPLHSNIPCFHHGLIGNFTRVEKVRMETSLQKQSQHQAVQNKSYAKEHNSTTGPQTNTPQFRKAIKKASATL</sequence>
<name>A0AAV2CEM3_9ROSI</name>
<dbReference type="Proteomes" id="UP001497516">
    <property type="component" value="Chromosome 1"/>
</dbReference>
<feature type="region of interest" description="Disordered" evidence="1">
    <location>
        <begin position="58"/>
        <end position="100"/>
    </location>
</feature>
<dbReference type="AlphaFoldDB" id="A0AAV2CEM3"/>
<feature type="compositionally biased region" description="Polar residues" evidence="1">
    <location>
        <begin position="78"/>
        <end position="88"/>
    </location>
</feature>
<dbReference type="EMBL" id="OZ034813">
    <property type="protein sequence ID" value="CAL1354900.1"/>
    <property type="molecule type" value="Genomic_DNA"/>
</dbReference>
<reference evidence="2 3" key="1">
    <citation type="submission" date="2024-04" db="EMBL/GenBank/DDBJ databases">
        <authorList>
            <person name="Fracassetti M."/>
        </authorList>
    </citation>
    <scope>NUCLEOTIDE SEQUENCE [LARGE SCALE GENOMIC DNA]</scope>
</reference>
<gene>
    <name evidence="2" type="ORF">LTRI10_LOCUS2686</name>
</gene>
<evidence type="ECO:0000256" key="1">
    <source>
        <dbReference type="SAM" id="MobiDB-lite"/>
    </source>
</evidence>
<evidence type="ECO:0000313" key="3">
    <source>
        <dbReference type="Proteomes" id="UP001497516"/>
    </source>
</evidence>
<evidence type="ECO:0000313" key="2">
    <source>
        <dbReference type="EMBL" id="CAL1354900.1"/>
    </source>
</evidence>
<feature type="compositionally biased region" description="Polar residues" evidence="1">
    <location>
        <begin position="58"/>
        <end position="71"/>
    </location>
</feature>
<keyword evidence="3" id="KW-1185">Reference proteome</keyword>